<dbReference type="Pfam" id="PF00128">
    <property type="entry name" value="Alpha-amylase"/>
    <property type="match status" value="1"/>
</dbReference>
<accession>A0ABS3W9I7</accession>
<evidence type="ECO:0000256" key="8">
    <source>
        <dbReference type="ARBA" id="ARBA00023056"/>
    </source>
</evidence>
<dbReference type="NCBIfam" id="NF003811">
    <property type="entry name" value="PRK05402.1"/>
    <property type="match status" value="1"/>
</dbReference>
<dbReference type="InterPro" id="IPR013783">
    <property type="entry name" value="Ig-like_fold"/>
</dbReference>
<dbReference type="PANTHER" id="PTHR43651:SF3">
    <property type="entry name" value="1,4-ALPHA-GLUCAN-BRANCHING ENZYME"/>
    <property type="match status" value="1"/>
</dbReference>
<dbReference type="InterPro" id="IPR006407">
    <property type="entry name" value="GlgB"/>
</dbReference>
<dbReference type="InterPro" id="IPR013780">
    <property type="entry name" value="Glyco_hydro_b"/>
</dbReference>
<dbReference type="Pfam" id="PF02922">
    <property type="entry name" value="CBM_48"/>
    <property type="match status" value="1"/>
</dbReference>
<dbReference type="Gene3D" id="2.60.40.10">
    <property type="entry name" value="Immunoglobulins"/>
    <property type="match status" value="1"/>
</dbReference>
<dbReference type="EMBL" id="JAGGDJ010000006">
    <property type="protein sequence ID" value="MBO7744943.1"/>
    <property type="molecule type" value="Genomic_DNA"/>
</dbReference>
<dbReference type="SUPFAM" id="SSF51011">
    <property type="entry name" value="Glycosyl hydrolase domain"/>
    <property type="match status" value="1"/>
</dbReference>
<keyword evidence="7 10" id="KW-0808">Transferase</keyword>
<comment type="pathway">
    <text evidence="3 10">Glycan biosynthesis; glycogen biosynthesis.</text>
</comment>
<evidence type="ECO:0000256" key="9">
    <source>
        <dbReference type="ARBA" id="ARBA00023277"/>
    </source>
</evidence>
<feature type="active site" description="Proton donor" evidence="10">
    <location>
        <position position="365"/>
    </location>
</feature>
<dbReference type="SMART" id="SM00642">
    <property type="entry name" value="Aamy"/>
    <property type="match status" value="1"/>
</dbReference>
<gene>
    <name evidence="10 12" type="primary">glgB</name>
    <name evidence="12" type="ORF">I8J29_12110</name>
</gene>
<evidence type="ECO:0000256" key="5">
    <source>
        <dbReference type="ARBA" id="ARBA00022600"/>
    </source>
</evidence>
<comment type="function">
    <text evidence="2 10">Catalyzes the formation of the alpha-1,6-glucosidic linkages in glycogen by scission of a 1,4-alpha-linked oligosaccharide from growing alpha-1,4-glucan chains and the subsequent attachment of the oligosaccharide to the alpha-1,6 position.</text>
</comment>
<keyword evidence="6 10" id="KW-0328">Glycosyltransferase</keyword>
<dbReference type="SUPFAM" id="SSF81296">
    <property type="entry name" value="E set domains"/>
    <property type="match status" value="1"/>
</dbReference>
<dbReference type="NCBIfam" id="TIGR01515">
    <property type="entry name" value="branching_enzym"/>
    <property type="match status" value="1"/>
</dbReference>
<comment type="caution">
    <text evidence="12">The sequence shown here is derived from an EMBL/GenBank/DDBJ whole genome shotgun (WGS) entry which is preliminary data.</text>
</comment>
<dbReference type="EC" id="2.4.1.18" evidence="10"/>
<dbReference type="GO" id="GO:0003844">
    <property type="term" value="F:1,4-alpha-glucan branching enzyme activity"/>
    <property type="evidence" value="ECO:0007669"/>
    <property type="project" value="UniProtKB-EC"/>
</dbReference>
<keyword evidence="9 10" id="KW-0119">Carbohydrate metabolism</keyword>
<proteinExistence type="inferred from homology"/>
<organism evidence="12 13">
    <name type="scientific">Paenibacillus artemisiicola</name>
    <dbReference type="NCBI Taxonomy" id="1172618"/>
    <lineage>
        <taxon>Bacteria</taxon>
        <taxon>Bacillati</taxon>
        <taxon>Bacillota</taxon>
        <taxon>Bacilli</taxon>
        <taxon>Bacillales</taxon>
        <taxon>Paenibacillaceae</taxon>
        <taxon>Paenibacillus</taxon>
    </lineage>
</organism>
<evidence type="ECO:0000256" key="10">
    <source>
        <dbReference type="HAMAP-Rule" id="MF_00685"/>
    </source>
</evidence>
<protein>
    <recommendedName>
        <fullName evidence="10">1,4-alpha-glucan branching enzyme GlgB</fullName>
        <ecNumber evidence="10">2.4.1.18</ecNumber>
    </recommendedName>
    <alternativeName>
        <fullName evidence="10">1,4-alpha-D-glucan:1,4-alpha-D-glucan 6-glucosyl-transferase</fullName>
    </alternativeName>
    <alternativeName>
        <fullName evidence="10">Alpha-(1-&gt;4)-glucan branching enzyme</fullName>
    </alternativeName>
    <alternativeName>
        <fullName evidence="10">Glycogen branching enzyme</fullName>
        <shortName evidence="10">BE</shortName>
    </alternativeName>
</protein>
<keyword evidence="5 10" id="KW-0321">Glycogen metabolism</keyword>
<evidence type="ECO:0000259" key="11">
    <source>
        <dbReference type="SMART" id="SM00642"/>
    </source>
</evidence>
<dbReference type="PIRSF" id="PIRSF000463">
    <property type="entry name" value="GlgB"/>
    <property type="match status" value="1"/>
</dbReference>
<dbReference type="InterPro" id="IPR017853">
    <property type="entry name" value="GH"/>
</dbReference>
<dbReference type="InterPro" id="IPR014756">
    <property type="entry name" value="Ig_E-set"/>
</dbReference>
<dbReference type="NCBIfam" id="NF008967">
    <property type="entry name" value="PRK12313.1"/>
    <property type="match status" value="1"/>
</dbReference>
<dbReference type="Proteomes" id="UP000670947">
    <property type="component" value="Unassembled WGS sequence"/>
</dbReference>
<evidence type="ECO:0000256" key="6">
    <source>
        <dbReference type="ARBA" id="ARBA00022676"/>
    </source>
</evidence>
<evidence type="ECO:0000256" key="1">
    <source>
        <dbReference type="ARBA" id="ARBA00000826"/>
    </source>
</evidence>
<comment type="subunit">
    <text evidence="10">Monomer.</text>
</comment>
<dbReference type="CDD" id="cd11322">
    <property type="entry name" value="AmyAc_Glg_BE"/>
    <property type="match status" value="1"/>
</dbReference>
<feature type="domain" description="Glycosyl hydrolase family 13 catalytic" evidence="11">
    <location>
        <begin position="155"/>
        <end position="515"/>
    </location>
</feature>
<evidence type="ECO:0000313" key="12">
    <source>
        <dbReference type="EMBL" id="MBO7744943.1"/>
    </source>
</evidence>
<dbReference type="RefSeq" id="WP_208847864.1">
    <property type="nucleotide sequence ID" value="NZ_JAGGDJ010000006.1"/>
</dbReference>
<evidence type="ECO:0000313" key="13">
    <source>
        <dbReference type="Proteomes" id="UP000670947"/>
    </source>
</evidence>
<dbReference type="Pfam" id="PF02806">
    <property type="entry name" value="Alpha-amylase_C"/>
    <property type="match status" value="1"/>
</dbReference>
<dbReference type="InterPro" id="IPR004193">
    <property type="entry name" value="Glyco_hydro_13_N"/>
</dbReference>
<dbReference type="PANTHER" id="PTHR43651">
    <property type="entry name" value="1,4-ALPHA-GLUCAN-BRANCHING ENZYME"/>
    <property type="match status" value="1"/>
</dbReference>
<dbReference type="SUPFAM" id="SSF51445">
    <property type="entry name" value="(Trans)glycosidases"/>
    <property type="match status" value="1"/>
</dbReference>
<sequence length="649" mass="74325">MANAATIGISLRDLFLFNNGDLYHSYRTFGAHPIRLADEQGVRFAVWAPNARSVRVVGDFNGWDGKRHVMEPIGDTGVWSLFVPDLSTGTVYKYEIHTQDGAKRLKSDPYAFQAEVRPNTASVVADLSDYAWKDAAWQKRKQEVSPYHEAMLVYEVHLSSWRSWGKELFWTYEEIADELVDYVAGMGYTHIELLPVTEHPLDMSWGYQVIGYYAATSRFGTPQQLMYLIDRCHQKGIGVLLDWVPGHFCKDDHGLRLFDGTPIYEGADAKRAEKPLWGTLAFDFGRTEVQSFLISNAVFWMDVYHIDGLRVDAVASMIDLHFDKPPEMFTFNAFGGNENIDAIRFLKRLNETVFRYYPDALMIAEDSSSWPAVTSPTYMGGLGFNFKWNMGWMNDMLRYMALDPRERMRHHNLITFSLLYAFSENYVLPLSHDEVVHGKKSLLNKMSGPYDQRFAQLRLFYGYWMTHPGKKLLFMGGEYGQFDEWKYDEPLDWKLLLYPKHAAMHAYVKALNRAYGEEPSLWERDCDPGGFEWIDVHNAAQSVIVFMRRGHAANDFSVVVCNFSSNHYPEFRVGVPEPGRYRVALHSEAAAFGGALAHAPEVLYSTKTSWHGRPCSLLLDLPPLSFQLFVFAPGEHGRSERFSALHGRT</sequence>
<dbReference type="HAMAP" id="MF_00685">
    <property type="entry name" value="GlgB"/>
    <property type="match status" value="1"/>
</dbReference>
<comment type="similarity">
    <text evidence="4 10">Belongs to the glycosyl hydrolase 13 family. GlgB subfamily.</text>
</comment>
<evidence type="ECO:0000256" key="7">
    <source>
        <dbReference type="ARBA" id="ARBA00022679"/>
    </source>
</evidence>
<dbReference type="InterPro" id="IPR006047">
    <property type="entry name" value="GH13_cat_dom"/>
</dbReference>
<dbReference type="InterPro" id="IPR006048">
    <property type="entry name" value="A-amylase/branching_C"/>
</dbReference>
<dbReference type="Gene3D" id="3.20.20.80">
    <property type="entry name" value="Glycosidases"/>
    <property type="match status" value="1"/>
</dbReference>
<dbReference type="CDD" id="cd02855">
    <property type="entry name" value="E_set_GBE_prok_N"/>
    <property type="match status" value="1"/>
</dbReference>
<dbReference type="Gene3D" id="2.60.40.1180">
    <property type="entry name" value="Golgi alpha-mannosidase II"/>
    <property type="match status" value="1"/>
</dbReference>
<keyword evidence="8 10" id="KW-0320">Glycogen biosynthesis</keyword>
<evidence type="ECO:0000256" key="3">
    <source>
        <dbReference type="ARBA" id="ARBA00004964"/>
    </source>
</evidence>
<comment type="catalytic activity">
    <reaction evidence="1 10">
        <text>Transfers a segment of a (1-&gt;4)-alpha-D-glucan chain to a primary hydroxy group in a similar glucan chain.</text>
        <dbReference type="EC" id="2.4.1.18"/>
    </reaction>
</comment>
<evidence type="ECO:0000256" key="2">
    <source>
        <dbReference type="ARBA" id="ARBA00002953"/>
    </source>
</evidence>
<name>A0ABS3W9I7_9BACL</name>
<feature type="active site" description="Nucleophile" evidence="10">
    <location>
        <position position="312"/>
    </location>
</feature>
<reference evidence="12 13" key="1">
    <citation type="submission" date="2021-03" db="EMBL/GenBank/DDBJ databases">
        <title>Paenibacillus artemisicola MWE-103 whole genome sequence.</title>
        <authorList>
            <person name="Ham Y.J."/>
        </authorList>
    </citation>
    <scope>NUCLEOTIDE SEQUENCE [LARGE SCALE GENOMIC DNA]</scope>
    <source>
        <strain evidence="12 13">MWE-103</strain>
    </source>
</reference>
<keyword evidence="13" id="KW-1185">Reference proteome</keyword>
<dbReference type="InterPro" id="IPR037439">
    <property type="entry name" value="Branching_enzy"/>
</dbReference>
<evidence type="ECO:0000256" key="4">
    <source>
        <dbReference type="ARBA" id="ARBA00009000"/>
    </source>
</evidence>
<dbReference type="InterPro" id="IPR044143">
    <property type="entry name" value="GlgB_N_E_set_prok"/>
</dbReference>